<dbReference type="InterPro" id="IPR018113">
    <property type="entry name" value="PTrfase_EIIB_Cys"/>
</dbReference>
<dbReference type="GO" id="GO:0015771">
    <property type="term" value="P:trehalose transport"/>
    <property type="evidence" value="ECO:0007669"/>
    <property type="project" value="TreeGrafter"/>
</dbReference>
<dbReference type="AlphaFoldDB" id="A0A0U9HIF3"/>
<evidence type="ECO:0000256" key="5">
    <source>
        <dbReference type="ARBA" id="ARBA00022679"/>
    </source>
</evidence>
<protein>
    <submittedName>
        <fullName evidence="13">PTS system transporter subunit IIC</fullName>
    </submittedName>
</protein>
<dbReference type="FunFam" id="3.30.1360.60:FF:000001">
    <property type="entry name" value="PTS system glucose-specific IIBC component PtsG"/>
    <property type="match status" value="1"/>
</dbReference>
<keyword evidence="3" id="KW-1003">Cell membrane</keyword>
<feature type="transmembrane region" description="Helical" evidence="11">
    <location>
        <begin position="241"/>
        <end position="263"/>
    </location>
</feature>
<evidence type="ECO:0000256" key="6">
    <source>
        <dbReference type="ARBA" id="ARBA00022683"/>
    </source>
</evidence>
<dbReference type="NCBIfam" id="TIGR00830">
    <property type="entry name" value="PTBA"/>
    <property type="match status" value="1"/>
</dbReference>
<reference evidence="13 14" key="2">
    <citation type="journal article" date="2016" name="Genome Announc.">
        <title>Draft Genome Sequence of Oceanobacillus picturae Heshi-B3, Isolated from Fermented Rice Bran in a Traditional Japanese Seafood Dish.</title>
        <authorList>
            <person name="Akuzawa S."/>
            <person name="Nagaoka J."/>
            <person name="Kanekatsu M."/>
            <person name="Kanesaki Y."/>
            <person name="Suzuki T."/>
        </authorList>
    </citation>
    <scope>NUCLEOTIDE SEQUENCE [LARGE SCALE GENOMIC DNA]</scope>
    <source>
        <strain evidence="13 14">Heshi-B3</strain>
    </source>
</reference>
<keyword evidence="2" id="KW-0813">Transport</keyword>
<dbReference type="GO" id="GO:0008982">
    <property type="term" value="F:protein-N(PI)-phosphohistidine-sugar phosphotransferase activity"/>
    <property type="evidence" value="ECO:0007669"/>
    <property type="project" value="InterPro"/>
</dbReference>
<evidence type="ECO:0000256" key="4">
    <source>
        <dbReference type="ARBA" id="ARBA00022597"/>
    </source>
</evidence>
<keyword evidence="4" id="KW-0762">Sugar transport</keyword>
<comment type="caution">
    <text evidence="13">The sequence shown here is derived from an EMBL/GenBank/DDBJ whole genome shotgun (WGS) entry which is preliminary data.</text>
</comment>
<feature type="transmembrane region" description="Helical" evidence="11">
    <location>
        <begin position="106"/>
        <end position="133"/>
    </location>
</feature>
<evidence type="ECO:0000256" key="1">
    <source>
        <dbReference type="ARBA" id="ARBA00004651"/>
    </source>
</evidence>
<feature type="transmembrane region" description="Helical" evidence="11">
    <location>
        <begin position="423"/>
        <end position="445"/>
    </location>
</feature>
<feature type="transmembrane region" description="Helical" evidence="11">
    <location>
        <begin position="283"/>
        <end position="304"/>
    </location>
</feature>
<keyword evidence="10 11" id="KW-0472">Membrane</keyword>
<accession>A0A0U9HIF3</accession>
<proteinExistence type="predicted"/>
<evidence type="ECO:0000256" key="9">
    <source>
        <dbReference type="ARBA" id="ARBA00022989"/>
    </source>
</evidence>
<dbReference type="RefSeq" id="WP_058951302.1">
    <property type="nucleotide sequence ID" value="NZ_BBXV01000067.1"/>
</dbReference>
<keyword evidence="5" id="KW-0808">Transferase</keyword>
<name>A0A0U9HIF3_9BACI</name>
<dbReference type="CDD" id="cd00212">
    <property type="entry name" value="PTS_IIB_glc"/>
    <property type="match status" value="1"/>
</dbReference>
<keyword evidence="9 11" id="KW-1133">Transmembrane helix</keyword>
<evidence type="ECO:0000256" key="8">
    <source>
        <dbReference type="ARBA" id="ARBA00022777"/>
    </source>
</evidence>
<dbReference type="GO" id="GO:0005886">
    <property type="term" value="C:plasma membrane"/>
    <property type="evidence" value="ECO:0007669"/>
    <property type="project" value="UniProtKB-SubCell"/>
</dbReference>
<dbReference type="GO" id="GO:0016301">
    <property type="term" value="F:kinase activity"/>
    <property type="evidence" value="ECO:0007669"/>
    <property type="project" value="UniProtKB-KW"/>
</dbReference>
<dbReference type="SUPFAM" id="SSF55604">
    <property type="entry name" value="Glucose permease domain IIB"/>
    <property type="match status" value="1"/>
</dbReference>
<dbReference type="InterPro" id="IPR011055">
    <property type="entry name" value="Dup_hybrid_motif"/>
</dbReference>
<evidence type="ECO:0000256" key="11">
    <source>
        <dbReference type="SAM" id="Phobius"/>
    </source>
</evidence>
<dbReference type="EMBL" id="BBXV01000067">
    <property type="protein sequence ID" value="GAQ19764.1"/>
    <property type="molecule type" value="Genomic_DNA"/>
</dbReference>
<evidence type="ECO:0000256" key="3">
    <source>
        <dbReference type="ARBA" id="ARBA00022475"/>
    </source>
</evidence>
<evidence type="ECO:0000313" key="13">
    <source>
        <dbReference type="EMBL" id="GAQ19764.1"/>
    </source>
</evidence>
<dbReference type="PROSITE" id="PS00371">
    <property type="entry name" value="PTS_EIIA_TYPE_1_HIS"/>
    <property type="match status" value="1"/>
</dbReference>
<dbReference type="PROSITE" id="PS01035">
    <property type="entry name" value="PTS_EIIB_TYPE_1_CYS"/>
    <property type="match status" value="1"/>
</dbReference>
<sequence length="630" mass="67883">MSYKELANQIIDQIGGKDNVIRAWHCVTRLRFHVKDEQKVDLTKVKEISGVMGAQFQNGQLQIIIGNKVSDAFKEIEAIVGVQDKEEVQDNQKGPLSRFLDMISGVFSPVIPAIAGAGMMKGLLALLQVLGWISEESDAFQVLTIISNAAFYFLPFLLAISAAKRFKVSEYLSIAIAGALLYPTITAGVASGESGLGFLGMPIPFIDYSSTVIPVILMVWVLSYVYRFIEKIVPGALRIVLTPTLVFLLMIPFTLIVAGPIGFVIGDYVGIGVGWLYENGGAIAGLLVGGLLPLFIVTGMHYGFAPIILQNMTKNGFDPFILPLNLVNSLAQSGAAFAVAIKTKNKKFKAIAVSSGVSALLGVTEPAVFGVSLKLKRPLYASMIAGGISGGFALYFGVKCFGFVAQGLEAFPVYIDPADGMNLVYAAISILIAFVISFILTWILGFEDVPVDDKSVATEKQTTESKKEQSSAQDVMSSGVVNSPLKGTFTPLEEVPDKTFSEEVIGTTVAIEPTDNKIVAPFDGTVAMLYPTKHAIGLKSDTGVEVLIHIGLETVNLDGKYFDVQVSQGDTIAKGQELVAFDRESIRAEGYNIVTLIVVTNSDQFTTTEKVHFDKNQLIETTAEIIQTKK</sequence>
<dbReference type="Pfam" id="PF00358">
    <property type="entry name" value="PTS_EIIA_1"/>
    <property type="match status" value="1"/>
</dbReference>
<dbReference type="InterPro" id="IPR036878">
    <property type="entry name" value="Glu_permease_IIB"/>
</dbReference>
<dbReference type="InterPro" id="IPR003352">
    <property type="entry name" value="PTS_EIIC"/>
</dbReference>
<dbReference type="Pfam" id="PF02378">
    <property type="entry name" value="PTS_EIIC"/>
    <property type="match status" value="1"/>
</dbReference>
<dbReference type="OrthoDB" id="9769191at2"/>
<organism evidence="13 14">
    <name type="scientific">Oceanobacillus picturae</name>
    <dbReference type="NCBI Taxonomy" id="171693"/>
    <lineage>
        <taxon>Bacteria</taxon>
        <taxon>Bacillati</taxon>
        <taxon>Bacillota</taxon>
        <taxon>Bacilli</taxon>
        <taxon>Bacillales</taxon>
        <taxon>Bacillaceae</taxon>
        <taxon>Oceanobacillus</taxon>
    </lineage>
</organism>
<dbReference type="Pfam" id="PF00367">
    <property type="entry name" value="PTS_EIIB"/>
    <property type="match status" value="1"/>
</dbReference>
<dbReference type="SUPFAM" id="SSF51261">
    <property type="entry name" value="Duplicated hybrid motif"/>
    <property type="match status" value="1"/>
</dbReference>
<keyword evidence="8" id="KW-0418">Kinase</keyword>
<evidence type="ECO:0000256" key="10">
    <source>
        <dbReference type="ARBA" id="ARBA00023136"/>
    </source>
</evidence>
<dbReference type="InterPro" id="IPR011297">
    <property type="entry name" value="PTS_IIABC_b_glu"/>
</dbReference>
<comment type="subcellular location">
    <subcellularLocation>
        <location evidence="1">Cell membrane</location>
        <topology evidence="1">Multi-pass membrane protein</topology>
    </subcellularLocation>
</comment>
<keyword evidence="6" id="KW-0598">Phosphotransferase system</keyword>
<evidence type="ECO:0000313" key="14">
    <source>
        <dbReference type="Proteomes" id="UP000052946"/>
    </source>
</evidence>
<evidence type="ECO:0000256" key="2">
    <source>
        <dbReference type="ARBA" id="ARBA00022448"/>
    </source>
</evidence>
<dbReference type="FunFam" id="2.70.70.10:FF:000001">
    <property type="entry name" value="PTS system glucose-specific IIA component"/>
    <property type="match status" value="1"/>
</dbReference>
<feature type="transmembrane region" description="Helical" evidence="11">
    <location>
        <begin position="350"/>
        <end position="373"/>
    </location>
</feature>
<feature type="transmembrane region" description="Helical" evidence="11">
    <location>
        <begin position="171"/>
        <end position="191"/>
    </location>
</feature>
<dbReference type="Proteomes" id="UP000052946">
    <property type="component" value="Unassembled WGS sequence"/>
</dbReference>
<feature type="transmembrane region" description="Helical" evidence="11">
    <location>
        <begin position="379"/>
        <end position="402"/>
    </location>
</feature>
<feature type="transmembrane region" description="Helical" evidence="11">
    <location>
        <begin position="139"/>
        <end position="159"/>
    </location>
</feature>
<keyword evidence="7 11" id="KW-0812">Transmembrane</keyword>
<dbReference type="Gene3D" id="2.70.70.10">
    <property type="entry name" value="Glucose Permease (Domain IIA)"/>
    <property type="match status" value="1"/>
</dbReference>
<dbReference type="PANTHER" id="PTHR30175">
    <property type="entry name" value="PHOSPHOTRANSFERASE SYSTEM TRANSPORT PROTEIN"/>
    <property type="match status" value="1"/>
</dbReference>
<evidence type="ECO:0000259" key="12">
    <source>
        <dbReference type="PROSITE" id="PS00371"/>
    </source>
</evidence>
<dbReference type="PANTHER" id="PTHR30175:SF1">
    <property type="entry name" value="PTS SYSTEM ARBUTIN-, CELLOBIOSE-, AND SALICIN-SPECIFIC EIIBC COMPONENT-RELATED"/>
    <property type="match status" value="1"/>
</dbReference>
<dbReference type="Gene3D" id="3.30.1360.60">
    <property type="entry name" value="Glucose permease domain IIB"/>
    <property type="match status" value="1"/>
</dbReference>
<dbReference type="GO" id="GO:0009401">
    <property type="term" value="P:phosphoenolpyruvate-dependent sugar phosphotransferase system"/>
    <property type="evidence" value="ECO:0007669"/>
    <property type="project" value="UniProtKB-KW"/>
</dbReference>
<reference evidence="14" key="1">
    <citation type="submission" date="2015-07" db="EMBL/GenBank/DDBJ databases">
        <title>Draft Genome Sequence of Oceanobacillus picturae Heshi-B3 that Was Isolated from Fermented Rice Bran with Aging Salted Mackerel, Which Was Named Heshiko as Traditional Fermented Seafood in Japan.</title>
        <authorList>
            <person name="Akuzawa S."/>
            <person name="Nakagawa J."/>
            <person name="Kanekatsu T."/>
            <person name="Kanesaki Y."/>
            <person name="Suzuki T."/>
        </authorList>
    </citation>
    <scope>NUCLEOTIDE SEQUENCE [LARGE SCALE GENOMIC DNA]</scope>
    <source>
        <strain evidence="14">Heshi-B3</strain>
    </source>
</reference>
<dbReference type="InterPro" id="IPR001127">
    <property type="entry name" value="PTS_EIIA_1_perm"/>
</dbReference>
<dbReference type="NCBIfam" id="TIGR01995">
    <property type="entry name" value="PTS-II-ABC-beta"/>
    <property type="match status" value="1"/>
</dbReference>
<gene>
    <name evidence="13" type="ORF">OPHB3_3748</name>
</gene>
<dbReference type="InterPro" id="IPR050558">
    <property type="entry name" value="PTS_Sugar-Specific_Components"/>
</dbReference>
<feature type="transmembrane region" description="Helical" evidence="11">
    <location>
        <begin position="211"/>
        <end position="229"/>
    </location>
</feature>
<feature type="domain" description="PTS EIIA type-1" evidence="12">
    <location>
        <begin position="543"/>
        <end position="555"/>
    </location>
</feature>
<dbReference type="GO" id="GO:0090589">
    <property type="term" value="F:protein-phosphocysteine-trehalose phosphotransferase system transporter activity"/>
    <property type="evidence" value="ECO:0007669"/>
    <property type="project" value="TreeGrafter"/>
</dbReference>
<evidence type="ECO:0000256" key="7">
    <source>
        <dbReference type="ARBA" id="ARBA00022692"/>
    </source>
</evidence>